<accession>A0A518RD97</accession>
<dbReference type="PANTHER" id="PTHR10204">
    <property type="entry name" value="NAD P H OXIDOREDUCTASE-RELATED"/>
    <property type="match status" value="1"/>
</dbReference>
<dbReference type="InterPro" id="IPR003680">
    <property type="entry name" value="Flavodoxin_fold"/>
</dbReference>
<organism evidence="4 5">
    <name type="scientific">Sphingomonas suaedae</name>
    <dbReference type="NCBI Taxonomy" id="2599297"/>
    <lineage>
        <taxon>Bacteria</taxon>
        <taxon>Pseudomonadati</taxon>
        <taxon>Pseudomonadota</taxon>
        <taxon>Alphaproteobacteria</taxon>
        <taxon>Sphingomonadales</taxon>
        <taxon>Sphingomonadaceae</taxon>
        <taxon>Sphingomonas</taxon>
    </lineage>
</organism>
<dbReference type="Pfam" id="PF02525">
    <property type="entry name" value="Flavodoxin_2"/>
    <property type="match status" value="1"/>
</dbReference>
<reference evidence="4 5" key="1">
    <citation type="submission" date="2019-07" db="EMBL/GenBank/DDBJ databases">
        <title>Sphingomonas alkalisoli sp. nov., isolated from rhizosphere soil of Suaedae salsa.</title>
        <authorList>
            <person name="Zhang H."/>
            <person name="Xu L."/>
            <person name="Zhang J.-X."/>
            <person name="Sun J.-Q."/>
        </authorList>
    </citation>
    <scope>NUCLEOTIDE SEQUENCE [LARGE SCALE GENOMIC DNA]</scope>
    <source>
        <strain evidence="4 5">XS-10</strain>
    </source>
</reference>
<evidence type="ECO:0000256" key="1">
    <source>
        <dbReference type="ARBA" id="ARBA00006252"/>
    </source>
</evidence>
<dbReference type="Gene3D" id="3.40.50.360">
    <property type="match status" value="1"/>
</dbReference>
<dbReference type="KEGG" id="ssua:FPZ54_04455"/>
<dbReference type="GO" id="GO:0005829">
    <property type="term" value="C:cytosol"/>
    <property type="evidence" value="ECO:0007669"/>
    <property type="project" value="TreeGrafter"/>
</dbReference>
<sequence>MTQPRDPGTIRHLVVVGHPRIDSFNHAIARAYREEVEAQHQQVEIDDLYARNFDPLLRRDELPVPGFKPRPDVAGSLAQIEGADMIVLIYPIWFGMPPAIIKGYVDRVLGADYSPEELKADLPNPVLRGKRLTIFSTSAATRPWLEERGQWLALKQAFDTYLTDAFGLRDCHHVHFDAIVPGLDARFVAEHLEVVRQTARERATVVRYGDLPPRLLRRPDF</sequence>
<keyword evidence="5" id="KW-1185">Reference proteome</keyword>
<proteinExistence type="inferred from homology"/>
<protein>
    <submittedName>
        <fullName evidence="4">NAD(P)H-dependent oxidoreductase</fullName>
    </submittedName>
</protein>
<dbReference type="Proteomes" id="UP000318055">
    <property type="component" value="Chromosome"/>
</dbReference>
<evidence type="ECO:0000313" key="4">
    <source>
        <dbReference type="EMBL" id="QDX25351.1"/>
    </source>
</evidence>
<dbReference type="PANTHER" id="PTHR10204:SF34">
    <property type="entry name" value="NAD(P)H DEHYDROGENASE [QUINONE] 1 ISOFORM 1"/>
    <property type="match status" value="1"/>
</dbReference>
<dbReference type="EMBL" id="CP042239">
    <property type="protein sequence ID" value="QDX25351.1"/>
    <property type="molecule type" value="Genomic_DNA"/>
</dbReference>
<dbReference type="RefSeq" id="WP_145845319.1">
    <property type="nucleotide sequence ID" value="NZ_CP042239.1"/>
</dbReference>
<gene>
    <name evidence="4" type="ORF">FPZ54_04455</name>
</gene>
<dbReference type="AlphaFoldDB" id="A0A518RD97"/>
<comment type="similarity">
    <text evidence="1">Belongs to the NAD(P)H dehydrogenase (quinone) family.</text>
</comment>
<evidence type="ECO:0000259" key="3">
    <source>
        <dbReference type="Pfam" id="PF02525"/>
    </source>
</evidence>
<dbReference type="InterPro" id="IPR029039">
    <property type="entry name" value="Flavoprotein-like_sf"/>
</dbReference>
<dbReference type="GO" id="GO:0003955">
    <property type="term" value="F:NAD(P)H dehydrogenase (quinone) activity"/>
    <property type="evidence" value="ECO:0007669"/>
    <property type="project" value="TreeGrafter"/>
</dbReference>
<evidence type="ECO:0000256" key="2">
    <source>
        <dbReference type="ARBA" id="ARBA00023002"/>
    </source>
</evidence>
<name>A0A518RD97_9SPHN</name>
<dbReference type="SUPFAM" id="SSF52218">
    <property type="entry name" value="Flavoproteins"/>
    <property type="match status" value="1"/>
</dbReference>
<keyword evidence="2" id="KW-0560">Oxidoreductase</keyword>
<dbReference type="OrthoDB" id="9798454at2"/>
<evidence type="ECO:0000313" key="5">
    <source>
        <dbReference type="Proteomes" id="UP000318055"/>
    </source>
</evidence>
<feature type="domain" description="Flavodoxin-like fold" evidence="3">
    <location>
        <begin position="11"/>
        <end position="197"/>
    </location>
</feature>
<dbReference type="InterPro" id="IPR051545">
    <property type="entry name" value="NAD(P)H_dehydrogenase_qn"/>
</dbReference>